<organism evidence="3 4">
    <name type="scientific">Hymenobacter roseosalivarius DSM 11622</name>
    <dbReference type="NCBI Taxonomy" id="645990"/>
    <lineage>
        <taxon>Bacteria</taxon>
        <taxon>Pseudomonadati</taxon>
        <taxon>Bacteroidota</taxon>
        <taxon>Cytophagia</taxon>
        <taxon>Cytophagales</taxon>
        <taxon>Hymenobacteraceae</taxon>
        <taxon>Hymenobacter</taxon>
    </lineage>
</organism>
<dbReference type="SMART" id="SM00849">
    <property type="entry name" value="Lactamase_B"/>
    <property type="match status" value="1"/>
</dbReference>
<dbReference type="PANTHER" id="PTHR42951">
    <property type="entry name" value="METALLO-BETA-LACTAMASE DOMAIN-CONTAINING"/>
    <property type="match status" value="1"/>
</dbReference>
<reference evidence="3 4" key="1">
    <citation type="submission" date="2017-04" db="EMBL/GenBank/DDBJ databases">
        <authorList>
            <person name="Afonso C.L."/>
            <person name="Miller P.J."/>
            <person name="Scott M.A."/>
            <person name="Spackman E."/>
            <person name="Goraichik I."/>
            <person name="Dimitrov K.M."/>
            <person name="Suarez D.L."/>
            <person name="Swayne D.E."/>
        </authorList>
    </citation>
    <scope>NUCLEOTIDE SEQUENCE [LARGE SCALE GENOMIC DNA]</scope>
    <source>
        <strain evidence="3 4">DSM 11622</strain>
    </source>
</reference>
<dbReference type="RefSeq" id="WP_084446605.1">
    <property type="nucleotide sequence ID" value="NZ_FWWW01000076.1"/>
</dbReference>
<proteinExistence type="predicted"/>
<dbReference type="PANTHER" id="PTHR42951:SF17">
    <property type="entry name" value="METALLO-BETA-LACTAMASE DOMAIN-CONTAINING PROTEIN"/>
    <property type="match status" value="1"/>
</dbReference>
<dbReference type="InterPro" id="IPR050855">
    <property type="entry name" value="NDM-1-like"/>
</dbReference>
<keyword evidence="1" id="KW-0472">Membrane</keyword>
<evidence type="ECO:0000313" key="3">
    <source>
        <dbReference type="EMBL" id="SMB97781.1"/>
    </source>
</evidence>
<dbReference type="InterPro" id="IPR036866">
    <property type="entry name" value="RibonucZ/Hydroxyglut_hydro"/>
</dbReference>
<dbReference type="Gene3D" id="3.60.15.10">
    <property type="entry name" value="Ribonuclease Z/Hydroxyacylglutathione hydrolase-like"/>
    <property type="match status" value="1"/>
</dbReference>
<feature type="transmembrane region" description="Helical" evidence="1">
    <location>
        <begin position="290"/>
        <end position="309"/>
    </location>
</feature>
<dbReference type="Pfam" id="PF00753">
    <property type="entry name" value="Lactamase_B"/>
    <property type="match status" value="1"/>
</dbReference>
<dbReference type="STRING" id="645990.SAMN00120144_1616"/>
<dbReference type="OrthoDB" id="9802248at2"/>
<dbReference type="SUPFAM" id="SSF56281">
    <property type="entry name" value="Metallo-hydrolase/oxidoreductase"/>
    <property type="match status" value="1"/>
</dbReference>
<dbReference type="InterPro" id="IPR001279">
    <property type="entry name" value="Metallo-B-lactamas"/>
</dbReference>
<accession>A0A1W1VXF3</accession>
<protein>
    <submittedName>
        <fullName evidence="3">Beta-lactamase domain protein</fullName>
    </submittedName>
</protein>
<sequence>MANRASTPQLQAVAPGIWGLRNVFTNLYYVREPEAPTNDWVLIDAGLPGSAGTIRRHAAEIFGPEARPAAIILTHGHFDHVGALITLANEWDVPVYAHPLELPYLTGRSAYPPPDPTVGGGVMAALSFLYPKQPIDLGSRVQALPADNSVPHLPGWRWHHTPGHTPGHVAFFREHDRVLLAGDAFVTVKQESGSAVWEQRQEVHGPPAYFTPNWPQARQSVALLADLKPHIAATGHGIPMHGTQLLQQLEELVEHFDEVTIPKHGRYVPQPATADETGVTSVPPAVSTAFSKWALGLGLAATVALVLVSNKKGKKRYQR</sequence>
<dbReference type="EMBL" id="FWWW01000076">
    <property type="protein sequence ID" value="SMB97781.1"/>
    <property type="molecule type" value="Genomic_DNA"/>
</dbReference>
<evidence type="ECO:0000256" key="1">
    <source>
        <dbReference type="SAM" id="Phobius"/>
    </source>
</evidence>
<evidence type="ECO:0000313" key="4">
    <source>
        <dbReference type="Proteomes" id="UP000192266"/>
    </source>
</evidence>
<gene>
    <name evidence="3" type="ORF">SAMN00120144_1616</name>
</gene>
<dbReference type="CDD" id="cd07721">
    <property type="entry name" value="yflN-like_MBL-fold"/>
    <property type="match status" value="1"/>
</dbReference>
<dbReference type="AlphaFoldDB" id="A0A1W1VXF3"/>
<keyword evidence="1" id="KW-0812">Transmembrane</keyword>
<keyword evidence="1" id="KW-1133">Transmembrane helix</keyword>
<evidence type="ECO:0000259" key="2">
    <source>
        <dbReference type="SMART" id="SM00849"/>
    </source>
</evidence>
<keyword evidence="4" id="KW-1185">Reference proteome</keyword>
<feature type="domain" description="Metallo-beta-lactamase" evidence="2">
    <location>
        <begin position="24"/>
        <end position="236"/>
    </location>
</feature>
<name>A0A1W1VXF3_9BACT</name>
<dbReference type="Proteomes" id="UP000192266">
    <property type="component" value="Unassembled WGS sequence"/>
</dbReference>